<dbReference type="RefSeq" id="WP_015737927.1">
    <property type="nucleotide sequence ID" value="NZ_CP032412.1"/>
</dbReference>
<dbReference type="AlphaFoldDB" id="A0A385TUK3"/>
<gene>
    <name evidence="1" type="ORF">D5F53_31215</name>
</gene>
<sequence length="156" mass="17437">MPEIHPIIKKLQYKDLGQPVLMLNAPQAYQEVISSLQGDVHTEPVQAPYDFVQAFGTSNEELRRLAEIAAGSVADNGLLWLCYPKKTSKTYKNSDCSRESVTGILADEGYEPVRQIAIDEDWSALRYRKAELIKTMTRSFAATAKGKERTGQEDGK</sequence>
<protein>
    <submittedName>
        <fullName evidence="1">DUF3052 domain-containing protein</fullName>
    </submittedName>
</protein>
<accession>A0A385TUK3</accession>
<organism evidence="1 2">
    <name type="scientific">Paenibacillus lautus</name>
    <name type="common">Bacillus lautus</name>
    <dbReference type="NCBI Taxonomy" id="1401"/>
    <lineage>
        <taxon>Bacteria</taxon>
        <taxon>Bacillati</taxon>
        <taxon>Bacillota</taxon>
        <taxon>Bacilli</taxon>
        <taxon>Bacillales</taxon>
        <taxon>Paenibacillaceae</taxon>
        <taxon>Paenibacillus</taxon>
    </lineage>
</organism>
<evidence type="ECO:0000313" key="1">
    <source>
        <dbReference type="EMBL" id="AYB47499.1"/>
    </source>
</evidence>
<evidence type="ECO:0000313" key="2">
    <source>
        <dbReference type="Proteomes" id="UP000266552"/>
    </source>
</evidence>
<dbReference type="EMBL" id="CP032412">
    <property type="protein sequence ID" value="AYB47499.1"/>
    <property type="molecule type" value="Genomic_DNA"/>
</dbReference>
<dbReference type="Proteomes" id="UP000266552">
    <property type="component" value="Chromosome"/>
</dbReference>
<proteinExistence type="predicted"/>
<name>A0A385TUK3_PAELA</name>
<reference evidence="1 2" key="1">
    <citation type="submission" date="2018-09" db="EMBL/GenBank/DDBJ databases">
        <title>Genome Sequence of Paenibacillus lautus Strain E7593-69, Azo Dye-Degrading Bacteria, Isolated from Commercial Tattoo Inks.</title>
        <authorList>
            <person name="Nho S.W."/>
            <person name="Kim S.-J."/>
            <person name="Kweon O."/>
            <person name="Cerniglia C.E."/>
        </authorList>
    </citation>
    <scope>NUCLEOTIDE SEQUENCE [LARGE SCALE GENOMIC DNA]</scope>
    <source>
        <strain evidence="1 2">E7593-69</strain>
    </source>
</reference>
<keyword evidence="2" id="KW-1185">Reference proteome</keyword>
<dbReference type="KEGG" id="plw:D5F53_31215"/>